<evidence type="ECO:0000313" key="2">
    <source>
        <dbReference type="Proteomes" id="UP000011988"/>
    </source>
</evidence>
<accession>M6CRA2</accession>
<evidence type="ECO:0000313" key="1">
    <source>
        <dbReference type="EMBL" id="EMJ94254.1"/>
    </source>
</evidence>
<dbReference type="PATRIC" id="fig|1218565.3.peg.2606"/>
<reference evidence="1 2" key="1">
    <citation type="submission" date="2013-01" db="EMBL/GenBank/DDBJ databases">
        <authorList>
            <person name="Harkins D.M."/>
            <person name="Durkin A.S."/>
            <person name="Brinkac L.M."/>
            <person name="Haft D.H."/>
            <person name="Selengut J.D."/>
            <person name="Sanka R."/>
            <person name="DePew J."/>
            <person name="Purushe J."/>
            <person name="Galloway R.L."/>
            <person name="Vinetz J.M."/>
            <person name="Sutton G.G."/>
            <person name="Nierman W.C."/>
            <person name="Fouts D.E."/>
        </authorList>
    </citation>
    <scope>NUCLEOTIDE SEQUENCE [LARGE SCALE GENOMIC DNA]</scope>
    <source>
        <strain evidence="1 2">79601</strain>
    </source>
</reference>
<sequence>MNRRKEWKSHRKPGENETRIKVNFLENRLDQILNHRHLLYQISKKIDWEKFEKFRAVEK</sequence>
<organism evidence="1 2">
    <name type="scientific">Leptospira alstonii serovar Sichuan str. 79601</name>
    <dbReference type="NCBI Taxonomy" id="1218565"/>
    <lineage>
        <taxon>Bacteria</taxon>
        <taxon>Pseudomonadati</taxon>
        <taxon>Spirochaetota</taxon>
        <taxon>Spirochaetia</taxon>
        <taxon>Leptospirales</taxon>
        <taxon>Leptospiraceae</taxon>
        <taxon>Leptospira</taxon>
    </lineage>
</organism>
<gene>
    <name evidence="1" type="ORF">LEP1GSC194_1617</name>
</gene>
<dbReference type="EMBL" id="ANIK01000054">
    <property type="protein sequence ID" value="EMJ94254.1"/>
    <property type="molecule type" value="Genomic_DNA"/>
</dbReference>
<name>M6CRA2_9LEPT</name>
<protein>
    <submittedName>
        <fullName evidence="1">Uncharacterized protein</fullName>
    </submittedName>
</protein>
<dbReference type="Proteomes" id="UP000011988">
    <property type="component" value="Unassembled WGS sequence"/>
</dbReference>
<comment type="caution">
    <text evidence="1">The sequence shown here is derived from an EMBL/GenBank/DDBJ whole genome shotgun (WGS) entry which is preliminary data.</text>
</comment>
<dbReference type="OrthoDB" id="7169055at2"/>
<dbReference type="AlphaFoldDB" id="M6CRA2"/>
<proteinExistence type="predicted"/>